<reference evidence="2 3" key="1">
    <citation type="submission" date="2024-02" db="EMBL/GenBank/DDBJ databases">
        <authorList>
            <consortium name="ELIXIR-Norway"/>
            <consortium name="Elixir Norway"/>
        </authorList>
    </citation>
    <scope>NUCLEOTIDE SEQUENCE [LARGE SCALE GENOMIC DNA]</scope>
</reference>
<name>A0ABP0VL12_9BRYO</name>
<dbReference type="EMBL" id="OZ020096">
    <property type="protein sequence ID" value="CAK9254546.1"/>
    <property type="molecule type" value="Genomic_DNA"/>
</dbReference>
<evidence type="ECO:0000313" key="3">
    <source>
        <dbReference type="Proteomes" id="UP001497444"/>
    </source>
</evidence>
<keyword evidence="3" id="KW-1185">Reference proteome</keyword>
<proteinExistence type="predicted"/>
<feature type="compositionally biased region" description="Acidic residues" evidence="1">
    <location>
        <begin position="134"/>
        <end position="149"/>
    </location>
</feature>
<evidence type="ECO:0000313" key="2">
    <source>
        <dbReference type="EMBL" id="CAK9254546.1"/>
    </source>
</evidence>
<evidence type="ECO:0008006" key="4">
    <source>
        <dbReference type="Google" id="ProtNLM"/>
    </source>
</evidence>
<protein>
    <recommendedName>
        <fullName evidence="4">C2H2-type domain-containing protein</fullName>
    </recommendedName>
</protein>
<feature type="region of interest" description="Disordered" evidence="1">
    <location>
        <begin position="106"/>
        <end position="191"/>
    </location>
</feature>
<accession>A0ABP0VL12</accession>
<gene>
    <name evidence="2" type="ORF">CSSPJE1EN1_LOCUS24</name>
</gene>
<dbReference type="Proteomes" id="UP001497444">
    <property type="component" value="Chromosome 1"/>
</dbReference>
<feature type="compositionally biased region" description="Basic residues" evidence="1">
    <location>
        <begin position="171"/>
        <end position="183"/>
    </location>
</feature>
<sequence length="804" mass="90839">MPQHCVTKLKTGVAVETDYTTDEFEELLVEAQVHARCSVLQGNSDRLPFICLHCGLLFKCKGSLNVHRHKGCPALPGVELKVYPVVHNNQRKMVNEILRRRGVVQVRLKRKKRSEEDSSQSGNLYVPNATDEQNPNDEEEEDDETEDTDSDYRRPRRKRRKSGPATPTQKAKMRPRIAQKRKRASIEENTTTNSQFVVRKLRRDGSAAADDRAVVPRPPAEMSLAAVPEPRGGDDTEDDVILIQPNLLQQQQHVKIKDTVVARRRVLSTKAESKADSTGLLLQDHGETTVVPAPEKKEHSANDSGGGRDGVIREEANLQQQNAIKYSAEREVQLRSSGLHDGAADLAESPVVAAVKEVVQQPNGQELTKAEMELRLQQEAMSIVTLDWEVGPRPAEQLCPGLFHFIAFFDPPLPVDREAQLVTLREIIEHGNALNFIARAWGLWYLENVVHRRSSSKHIIAEEETAELLKSEKKKKKAMKLTMDLFKASSSTGDLTHCYKEFSKLESYMKYMAAVDAWEVKNLLAKQELQKKREEYVAQKLHEYTNSALEKQEDLHWSWSPLSLIIRNCSIPGMPPLPWSHSTAEADQVAISLRKHRQTNLTNVTNCPSIVLGLKLQCLFAYGRRTPISCPFGGLRREALEAGCRSVDWCKHLREAVWSIFVEGSFLFGKKLTREDVHELSPDVFGLLGRHGEEAKLKVINKIIVYWESVQCRALGDMALLDRKHFDVLWVGGDVATKQEALHMFTRSLQHREAMDMAWLPQAQGHKDPVVCKARDLALEALENLQQVLADGDHIWHSENPQDS</sequence>
<organism evidence="2 3">
    <name type="scientific">Sphagnum jensenii</name>
    <dbReference type="NCBI Taxonomy" id="128206"/>
    <lineage>
        <taxon>Eukaryota</taxon>
        <taxon>Viridiplantae</taxon>
        <taxon>Streptophyta</taxon>
        <taxon>Embryophyta</taxon>
        <taxon>Bryophyta</taxon>
        <taxon>Sphagnophytina</taxon>
        <taxon>Sphagnopsida</taxon>
        <taxon>Sphagnales</taxon>
        <taxon>Sphagnaceae</taxon>
        <taxon>Sphagnum</taxon>
    </lineage>
</organism>
<evidence type="ECO:0000256" key="1">
    <source>
        <dbReference type="SAM" id="MobiDB-lite"/>
    </source>
</evidence>